<dbReference type="AlphaFoldDB" id="A0A0D9W817"/>
<evidence type="ECO:0000313" key="2">
    <source>
        <dbReference type="Proteomes" id="UP000032180"/>
    </source>
</evidence>
<reference evidence="2" key="2">
    <citation type="submission" date="2013-12" db="EMBL/GenBank/DDBJ databases">
        <authorList>
            <person name="Yu Y."/>
            <person name="Lee S."/>
            <person name="de Baynast K."/>
            <person name="Wissotski M."/>
            <person name="Liu L."/>
            <person name="Talag J."/>
            <person name="Goicoechea J."/>
            <person name="Angelova A."/>
            <person name="Jetty R."/>
            <person name="Kudrna D."/>
            <person name="Golser W."/>
            <person name="Rivera L."/>
            <person name="Zhang J."/>
            <person name="Wing R."/>
        </authorList>
    </citation>
    <scope>NUCLEOTIDE SEQUENCE</scope>
</reference>
<evidence type="ECO:0000313" key="1">
    <source>
        <dbReference type="EnsemblPlants" id="LPERR04G17310.3"/>
    </source>
</evidence>
<proteinExistence type="predicted"/>
<keyword evidence="2" id="KW-1185">Reference proteome</keyword>
<dbReference type="HOGENOM" id="CLU_1246952_0_0_1"/>
<organism evidence="1 2">
    <name type="scientific">Leersia perrieri</name>
    <dbReference type="NCBI Taxonomy" id="77586"/>
    <lineage>
        <taxon>Eukaryota</taxon>
        <taxon>Viridiplantae</taxon>
        <taxon>Streptophyta</taxon>
        <taxon>Embryophyta</taxon>
        <taxon>Tracheophyta</taxon>
        <taxon>Spermatophyta</taxon>
        <taxon>Magnoliopsida</taxon>
        <taxon>Liliopsida</taxon>
        <taxon>Poales</taxon>
        <taxon>Poaceae</taxon>
        <taxon>BOP clade</taxon>
        <taxon>Oryzoideae</taxon>
        <taxon>Oryzeae</taxon>
        <taxon>Oryzinae</taxon>
        <taxon>Leersia</taxon>
    </lineage>
</organism>
<dbReference type="EnsemblPlants" id="LPERR04G17310.3">
    <property type="protein sequence ID" value="LPERR04G17310.3"/>
    <property type="gene ID" value="LPERR04G17310"/>
</dbReference>
<dbReference type="Gramene" id="LPERR04G17310.3">
    <property type="protein sequence ID" value="LPERR04G17310.3"/>
    <property type="gene ID" value="LPERR04G17310"/>
</dbReference>
<sequence length="222" mass="24402">MALWQACEIPYQVPVGATVASSAKERLWNPPPLPSYGLPPPPRLVPVVGVTASPVPMSRPYLAGAERHQRHSRGPWPTSFPSSFRPSSLLPVVTARATRVATSVAPATYPAHRSPPTLWFRQLHRRLAAHPPPVHLPPRPPSKLWRSPTSPLLPHPNPEPLLQGRGFVGGGHRWSCRRWRRRCRRRVATVVDPVCVSSTLPTPCVAVVTRLPASLARGADEQ</sequence>
<protein>
    <submittedName>
        <fullName evidence="1">Uncharacterized protein</fullName>
    </submittedName>
</protein>
<accession>A0A0D9W817</accession>
<dbReference type="Proteomes" id="UP000032180">
    <property type="component" value="Chromosome 4"/>
</dbReference>
<name>A0A0D9W817_9ORYZ</name>
<reference evidence="1 2" key="1">
    <citation type="submission" date="2012-08" db="EMBL/GenBank/DDBJ databases">
        <title>Oryza genome evolution.</title>
        <authorList>
            <person name="Wing R.A."/>
        </authorList>
    </citation>
    <scope>NUCLEOTIDE SEQUENCE</scope>
</reference>
<reference evidence="1" key="3">
    <citation type="submission" date="2015-04" db="UniProtKB">
        <authorList>
            <consortium name="EnsemblPlants"/>
        </authorList>
    </citation>
    <scope>IDENTIFICATION</scope>
</reference>